<evidence type="ECO:0000313" key="1">
    <source>
        <dbReference type="EMBL" id="EEG94164.1"/>
    </source>
</evidence>
<reference evidence="1 2" key="2">
    <citation type="submission" date="2009-03" db="EMBL/GenBank/DDBJ databases">
        <title>Draft genome sequence of Roseburia inulinivorans (DSM 16841).</title>
        <authorList>
            <person name="Sudarsanam P."/>
            <person name="Ley R."/>
            <person name="Guruge J."/>
            <person name="Turnbaugh P.J."/>
            <person name="Mahowald M."/>
            <person name="Liep D."/>
            <person name="Gordon J."/>
        </authorList>
    </citation>
    <scope>NUCLEOTIDE SEQUENCE [LARGE SCALE GENOMIC DNA]</scope>
    <source>
        <strain evidence="1 2">DSM 16841</strain>
    </source>
</reference>
<protein>
    <submittedName>
        <fullName evidence="1">Uncharacterized protein</fullName>
    </submittedName>
</protein>
<proteinExistence type="predicted"/>
<dbReference type="AlphaFoldDB" id="C0FTK5"/>
<accession>C0FTK5</accession>
<dbReference type="Proteomes" id="UP000003561">
    <property type="component" value="Unassembled WGS sequence"/>
</dbReference>
<comment type="caution">
    <text evidence="1">The sequence shown here is derived from an EMBL/GenBank/DDBJ whole genome shotgun (WGS) entry which is preliminary data.</text>
</comment>
<gene>
    <name evidence="1" type="ORF">ROSEINA2194_02076</name>
</gene>
<dbReference type="EMBL" id="ACFY01000086">
    <property type="protein sequence ID" value="EEG94164.1"/>
    <property type="molecule type" value="Genomic_DNA"/>
</dbReference>
<name>C0FTK5_9FIRM</name>
<reference evidence="1 2" key="1">
    <citation type="submission" date="2009-02" db="EMBL/GenBank/DDBJ databases">
        <authorList>
            <person name="Fulton L."/>
            <person name="Clifton S."/>
            <person name="Fulton B."/>
            <person name="Xu J."/>
            <person name="Minx P."/>
            <person name="Pepin K.H."/>
            <person name="Johnson M."/>
            <person name="Bhonagiri V."/>
            <person name="Nash W.E."/>
            <person name="Mardis E.R."/>
            <person name="Wilson R.K."/>
        </authorList>
    </citation>
    <scope>NUCLEOTIDE SEQUENCE [LARGE SCALE GENOMIC DNA]</scope>
    <source>
        <strain evidence="1 2">DSM 16841</strain>
    </source>
</reference>
<organism evidence="1 2">
    <name type="scientific">Roseburia inulinivorans DSM 16841</name>
    <dbReference type="NCBI Taxonomy" id="622312"/>
    <lineage>
        <taxon>Bacteria</taxon>
        <taxon>Bacillati</taxon>
        <taxon>Bacillota</taxon>
        <taxon>Clostridia</taxon>
        <taxon>Lachnospirales</taxon>
        <taxon>Lachnospiraceae</taxon>
        <taxon>Roseburia</taxon>
    </lineage>
</organism>
<sequence length="56" mass="6150">MCGCSGTPDQVVDTVIIITAMDSCFVMLIPRHNRENIEKWLTGDGTHFRPDDNGAA</sequence>
<evidence type="ECO:0000313" key="2">
    <source>
        <dbReference type="Proteomes" id="UP000003561"/>
    </source>
</evidence>